<keyword evidence="3" id="KW-1185">Reference proteome</keyword>
<accession>A0A1Q9GHY5</accession>
<feature type="region of interest" description="Disordered" evidence="1">
    <location>
        <begin position="250"/>
        <end position="273"/>
    </location>
</feature>
<organism evidence="2 3">
    <name type="scientific">Photobacterium proteolyticum</name>
    <dbReference type="NCBI Taxonomy" id="1903952"/>
    <lineage>
        <taxon>Bacteria</taxon>
        <taxon>Pseudomonadati</taxon>
        <taxon>Pseudomonadota</taxon>
        <taxon>Gammaproteobacteria</taxon>
        <taxon>Vibrionales</taxon>
        <taxon>Vibrionaceae</taxon>
        <taxon>Photobacterium</taxon>
    </lineage>
</organism>
<feature type="region of interest" description="Disordered" evidence="1">
    <location>
        <begin position="1"/>
        <end position="23"/>
    </location>
</feature>
<dbReference type="OrthoDB" id="5812445at2"/>
<evidence type="ECO:0000256" key="1">
    <source>
        <dbReference type="SAM" id="MobiDB-lite"/>
    </source>
</evidence>
<evidence type="ECO:0000313" key="2">
    <source>
        <dbReference type="EMBL" id="OLQ74062.1"/>
    </source>
</evidence>
<dbReference type="RefSeq" id="WP_075765978.1">
    <property type="nucleotide sequence ID" value="NZ_MJIL01000085.1"/>
</dbReference>
<feature type="compositionally biased region" description="Basic and acidic residues" evidence="1">
    <location>
        <begin position="1"/>
        <end position="16"/>
    </location>
</feature>
<feature type="compositionally biased region" description="Polar residues" evidence="1">
    <location>
        <begin position="259"/>
        <end position="273"/>
    </location>
</feature>
<comment type="caution">
    <text evidence="2">The sequence shown here is derived from an EMBL/GenBank/DDBJ whole genome shotgun (WGS) entry which is preliminary data.</text>
</comment>
<sequence>MAKDTMVEISTDDSRAKNPISNNQANIPATKQFVVNATGNLFIATTLSSPDTPENISEEAKEAFAQVSVFFAALTKAMSDSGKSLYDYDALNDLIMGSGLFVNVTKSTINFESSSWGVTFSNQLIQALLGLSGNLAALSHSLRSLIASVGSEGLKVAKNRVTSNKKVGTIIFVCEYLMGAVSITPLVFSIDASLSEGDLKLGPCFDANNQKKIFHIEKEVHLFVPPNFIRQASELNEAMSDPEFNNLVESMKRSIEGTDGSSGTSSPADNSKG</sequence>
<evidence type="ECO:0008006" key="4">
    <source>
        <dbReference type="Google" id="ProtNLM"/>
    </source>
</evidence>
<evidence type="ECO:0000313" key="3">
    <source>
        <dbReference type="Proteomes" id="UP000186905"/>
    </source>
</evidence>
<dbReference type="AlphaFoldDB" id="A0A1Q9GHY5"/>
<proteinExistence type="predicted"/>
<name>A0A1Q9GHY5_9GAMM</name>
<protein>
    <recommendedName>
        <fullName evidence="4">Virulence factor Evf domain-containing protein</fullName>
    </recommendedName>
</protein>
<dbReference type="Proteomes" id="UP000186905">
    <property type="component" value="Unassembled WGS sequence"/>
</dbReference>
<reference evidence="2 3" key="1">
    <citation type="submission" date="2016-09" db="EMBL/GenBank/DDBJ databases">
        <title>Photobacterium proteolyticum sp. nov. a protease producing bacterium isolated from ocean sediments of Laizhou Bay.</title>
        <authorList>
            <person name="Li Y."/>
        </authorList>
    </citation>
    <scope>NUCLEOTIDE SEQUENCE [LARGE SCALE GENOMIC DNA]</scope>
    <source>
        <strain evidence="2 3">13-12</strain>
    </source>
</reference>
<dbReference type="EMBL" id="MJIL01000085">
    <property type="protein sequence ID" value="OLQ74062.1"/>
    <property type="molecule type" value="Genomic_DNA"/>
</dbReference>
<gene>
    <name evidence="2" type="ORF">BIT28_19445</name>
</gene>
<dbReference type="STRING" id="1903952.BIT28_19445"/>